<evidence type="ECO:0000313" key="2">
    <source>
        <dbReference type="EMBL" id="KHN71711.1"/>
    </source>
</evidence>
<feature type="compositionally biased region" description="Low complexity" evidence="1">
    <location>
        <begin position="15"/>
        <end position="42"/>
    </location>
</feature>
<accession>A0A0B2UL10</accession>
<keyword evidence="3" id="KW-1185">Reference proteome</keyword>
<reference evidence="2 3" key="1">
    <citation type="submission" date="2014-11" db="EMBL/GenBank/DDBJ databases">
        <title>Genetic blueprint of the zoonotic pathogen Toxocara canis.</title>
        <authorList>
            <person name="Zhu X.-Q."/>
            <person name="Korhonen P.K."/>
            <person name="Cai H."/>
            <person name="Young N.D."/>
            <person name="Nejsum P."/>
            <person name="von Samson-Himmelstjerna G."/>
            <person name="Boag P.R."/>
            <person name="Tan P."/>
            <person name="Li Q."/>
            <person name="Min J."/>
            <person name="Yang Y."/>
            <person name="Wang X."/>
            <person name="Fang X."/>
            <person name="Hall R.S."/>
            <person name="Hofmann A."/>
            <person name="Sternberg P.W."/>
            <person name="Jex A.R."/>
            <person name="Gasser R.B."/>
        </authorList>
    </citation>
    <scope>NUCLEOTIDE SEQUENCE [LARGE SCALE GENOMIC DNA]</scope>
    <source>
        <strain evidence="2">PN_DK_2014</strain>
    </source>
</reference>
<evidence type="ECO:0000313" key="3">
    <source>
        <dbReference type="Proteomes" id="UP000031036"/>
    </source>
</evidence>
<dbReference type="EMBL" id="JPKZ01020918">
    <property type="protein sequence ID" value="KHN71711.1"/>
    <property type="molecule type" value="Genomic_DNA"/>
</dbReference>
<proteinExistence type="predicted"/>
<feature type="compositionally biased region" description="Polar residues" evidence="1">
    <location>
        <begin position="43"/>
        <end position="55"/>
    </location>
</feature>
<comment type="caution">
    <text evidence="2">The sequence shown here is derived from an EMBL/GenBank/DDBJ whole genome shotgun (WGS) entry which is preliminary data.</text>
</comment>
<evidence type="ECO:0000256" key="1">
    <source>
        <dbReference type="SAM" id="MobiDB-lite"/>
    </source>
</evidence>
<dbReference type="Proteomes" id="UP000031036">
    <property type="component" value="Unassembled WGS sequence"/>
</dbReference>
<feature type="region of interest" description="Disordered" evidence="1">
    <location>
        <begin position="1"/>
        <end position="75"/>
    </location>
</feature>
<feature type="non-terminal residue" evidence="2">
    <location>
        <position position="94"/>
    </location>
</feature>
<sequence length="94" mass="10603">TTRAKRQSCGGGCGSSSSQQGYMGYPSMQYQSPQYQPTYRSSAQYSYVQPTSYLNPTGQPYQYPSPSYQYASSGQYQAPQQYQPVQYQPTAQYQ</sequence>
<name>A0A0B2UL10_TOXCA</name>
<feature type="compositionally biased region" description="Low complexity" evidence="1">
    <location>
        <begin position="56"/>
        <end position="75"/>
    </location>
</feature>
<protein>
    <submittedName>
        <fullName evidence="2">Uncharacterized protein</fullName>
    </submittedName>
</protein>
<feature type="non-terminal residue" evidence="2">
    <location>
        <position position="1"/>
    </location>
</feature>
<dbReference type="AlphaFoldDB" id="A0A0B2UL10"/>
<gene>
    <name evidence="2" type="ORF">Tcan_01215</name>
</gene>
<organism evidence="2 3">
    <name type="scientific">Toxocara canis</name>
    <name type="common">Canine roundworm</name>
    <dbReference type="NCBI Taxonomy" id="6265"/>
    <lineage>
        <taxon>Eukaryota</taxon>
        <taxon>Metazoa</taxon>
        <taxon>Ecdysozoa</taxon>
        <taxon>Nematoda</taxon>
        <taxon>Chromadorea</taxon>
        <taxon>Rhabditida</taxon>
        <taxon>Spirurina</taxon>
        <taxon>Ascaridomorpha</taxon>
        <taxon>Ascaridoidea</taxon>
        <taxon>Toxocaridae</taxon>
        <taxon>Toxocara</taxon>
    </lineage>
</organism>